<evidence type="ECO:0000259" key="3">
    <source>
        <dbReference type="PROSITE" id="PS50222"/>
    </source>
</evidence>
<dbReference type="Gene3D" id="1.10.238.10">
    <property type="entry name" value="EF-hand"/>
    <property type="match status" value="2"/>
</dbReference>
<evidence type="ECO:0000313" key="5">
    <source>
        <dbReference type="Proteomes" id="UP000063991"/>
    </source>
</evidence>
<dbReference type="InterPro" id="IPR002048">
    <property type="entry name" value="EF_hand_dom"/>
</dbReference>
<dbReference type="SUPFAM" id="SSF47473">
    <property type="entry name" value="EF-hand"/>
    <property type="match status" value="1"/>
</dbReference>
<feature type="compositionally biased region" description="Basic and acidic residues" evidence="1">
    <location>
        <begin position="183"/>
        <end position="199"/>
    </location>
</feature>
<proteinExistence type="predicted"/>
<dbReference type="PROSITE" id="PS50222">
    <property type="entry name" value="EF_HAND_2"/>
    <property type="match status" value="1"/>
</dbReference>
<dbReference type="Proteomes" id="UP000063991">
    <property type="component" value="Chromosome"/>
</dbReference>
<feature type="chain" id="PRO_5007272544" evidence="2">
    <location>
        <begin position="21"/>
        <end position="231"/>
    </location>
</feature>
<feature type="region of interest" description="Disordered" evidence="1">
    <location>
        <begin position="180"/>
        <end position="202"/>
    </location>
</feature>
<dbReference type="OrthoDB" id="6314640at2"/>
<dbReference type="EMBL" id="CP014323">
    <property type="protein sequence ID" value="AMJ98996.1"/>
    <property type="molecule type" value="Genomic_DNA"/>
</dbReference>
<dbReference type="Pfam" id="PF13202">
    <property type="entry name" value="EF-hand_5"/>
    <property type="match status" value="2"/>
</dbReference>
<name>A0A126Q107_ALTMA</name>
<feature type="domain" description="EF-hand" evidence="3">
    <location>
        <begin position="47"/>
        <end position="82"/>
    </location>
</feature>
<feature type="signal peptide" evidence="2">
    <location>
        <begin position="1"/>
        <end position="20"/>
    </location>
</feature>
<sequence>MKKLTIATLISAALSTAAFAGNGIEKIDTTFADLDNDDNGYISREEADDDEIYAHFSKIDTNSDMQLSIKEFNAHVTKHPQHFDDDVLATVKSMKESMGTEGTMETEVKVDTDVDEVVAATKDKRLTHELRAKTELKANGNLEKTNVDKVAEDTVVHDNTVIADEAVIARSKFEMMDANSDGKLTKAEASRSGVTRDFDNIDANDDELITRTEFKRYQSKSESNSSDSNEE</sequence>
<reference evidence="4 5" key="1">
    <citation type="submission" date="2015-12" db="EMBL/GenBank/DDBJ databases">
        <authorList>
            <person name="Shamseldin A."/>
            <person name="Moawad H."/>
            <person name="Abd El-Rahim W.M."/>
            <person name="Sadowsky M.J."/>
        </authorList>
    </citation>
    <scope>NUCLEOTIDE SEQUENCE [LARGE SCALE GENOMIC DNA]</scope>
    <source>
        <strain evidence="4 5">D7</strain>
    </source>
</reference>
<evidence type="ECO:0000256" key="2">
    <source>
        <dbReference type="SAM" id="SignalP"/>
    </source>
</evidence>
<evidence type="ECO:0000313" key="4">
    <source>
        <dbReference type="EMBL" id="AMJ98996.1"/>
    </source>
</evidence>
<dbReference type="RefSeq" id="WP_061095420.1">
    <property type="nucleotide sequence ID" value="NZ_CP014323.1"/>
</dbReference>
<organism evidence="4 5">
    <name type="scientific">Alteromonas macleodii</name>
    <name type="common">Pseudoalteromonas macleodii</name>
    <dbReference type="NCBI Taxonomy" id="28108"/>
    <lineage>
        <taxon>Bacteria</taxon>
        <taxon>Pseudomonadati</taxon>
        <taxon>Pseudomonadota</taxon>
        <taxon>Gammaproteobacteria</taxon>
        <taxon>Alteromonadales</taxon>
        <taxon>Alteromonadaceae</taxon>
        <taxon>Alteromonas/Salinimonas group</taxon>
        <taxon>Alteromonas</taxon>
    </lineage>
</organism>
<dbReference type="InterPro" id="IPR011992">
    <property type="entry name" value="EF-hand-dom_pair"/>
</dbReference>
<accession>A0A126Q107</accession>
<gene>
    <name evidence="4" type="ORF">AVL55_12955</name>
</gene>
<keyword evidence="2" id="KW-0732">Signal</keyword>
<evidence type="ECO:0000256" key="1">
    <source>
        <dbReference type="SAM" id="MobiDB-lite"/>
    </source>
</evidence>
<dbReference type="GO" id="GO:0005509">
    <property type="term" value="F:calcium ion binding"/>
    <property type="evidence" value="ECO:0007669"/>
    <property type="project" value="InterPro"/>
</dbReference>
<dbReference type="AlphaFoldDB" id="A0A126Q107"/>
<protein>
    <submittedName>
        <fullName evidence="4">Calcium-binding protein</fullName>
    </submittedName>
</protein>